<dbReference type="EMBL" id="NPDR01000013">
    <property type="protein sequence ID" value="PJZ47632.1"/>
    <property type="molecule type" value="Genomic_DNA"/>
</dbReference>
<reference evidence="1 2" key="1">
    <citation type="submission" date="2017-07" db="EMBL/GenBank/DDBJ databases">
        <title>Leptospira spp. isolated from tropical soils.</title>
        <authorList>
            <person name="Thibeaux R."/>
            <person name="Iraola G."/>
            <person name="Ferres I."/>
            <person name="Bierque E."/>
            <person name="Girault D."/>
            <person name="Soupe-Gilbert M.-E."/>
            <person name="Picardeau M."/>
            <person name="Goarant C."/>
        </authorList>
    </citation>
    <scope>NUCLEOTIDE SEQUENCE [LARGE SCALE GENOMIC DNA]</scope>
    <source>
        <strain evidence="1 2">FH4-C-A2</strain>
    </source>
</reference>
<dbReference type="Proteomes" id="UP000231926">
    <property type="component" value="Unassembled WGS sequence"/>
</dbReference>
<name>A0A2M9Y812_9LEPT</name>
<evidence type="ECO:0000313" key="1">
    <source>
        <dbReference type="EMBL" id="PJZ47632.1"/>
    </source>
</evidence>
<keyword evidence="2" id="KW-1185">Reference proteome</keyword>
<accession>A0A2M9Y812</accession>
<protein>
    <submittedName>
        <fullName evidence="1">Uncharacterized protein</fullName>
    </submittedName>
</protein>
<comment type="caution">
    <text evidence="1">The sequence shown here is derived from an EMBL/GenBank/DDBJ whole genome shotgun (WGS) entry which is preliminary data.</text>
</comment>
<organism evidence="1 2">
    <name type="scientific">Leptospira saintgironsiae</name>
    <dbReference type="NCBI Taxonomy" id="2023183"/>
    <lineage>
        <taxon>Bacteria</taxon>
        <taxon>Pseudomonadati</taxon>
        <taxon>Spirochaetota</taxon>
        <taxon>Spirochaetia</taxon>
        <taxon>Leptospirales</taxon>
        <taxon>Leptospiraceae</taxon>
        <taxon>Leptospira</taxon>
    </lineage>
</organism>
<sequence length="89" mass="9755">MPSPSGTMVLSQGLIFEFTDSNSKVYENFDDSFQIEQTLFFPNSYDSGISGTISGQLRNKADFSEIINVSGSIQNFTSDYSPITCSNGM</sequence>
<dbReference type="AlphaFoldDB" id="A0A2M9Y812"/>
<evidence type="ECO:0000313" key="2">
    <source>
        <dbReference type="Proteomes" id="UP000231926"/>
    </source>
</evidence>
<proteinExistence type="predicted"/>
<gene>
    <name evidence="1" type="ORF">CH362_18195</name>
</gene>